<dbReference type="GO" id="GO:0005886">
    <property type="term" value="C:plasma membrane"/>
    <property type="evidence" value="ECO:0007669"/>
    <property type="project" value="UniProtKB-SubCell"/>
</dbReference>
<evidence type="ECO:0000256" key="4">
    <source>
        <dbReference type="ARBA" id="ARBA00022692"/>
    </source>
</evidence>
<dbReference type="EMBL" id="CP002109">
    <property type="protein sequence ID" value="ADL03268.1"/>
    <property type="molecule type" value="Genomic_DNA"/>
</dbReference>
<evidence type="ECO:0000256" key="1">
    <source>
        <dbReference type="ARBA" id="ARBA00004651"/>
    </source>
</evidence>
<feature type="transmembrane region" description="Helical" evidence="7">
    <location>
        <begin position="161"/>
        <end position="183"/>
    </location>
</feature>
<feature type="transmembrane region" description="Helical" evidence="7">
    <location>
        <begin position="249"/>
        <end position="266"/>
    </location>
</feature>
<feature type="transmembrane region" description="Helical" evidence="7">
    <location>
        <begin position="39"/>
        <end position="57"/>
    </location>
</feature>
<keyword evidence="3" id="KW-1003">Cell membrane</keyword>
<protein>
    <submittedName>
        <fullName evidence="9">Citrate transporter</fullName>
    </submittedName>
</protein>
<dbReference type="HOGENOM" id="CLU_063025_0_0_9"/>
<keyword evidence="4 7" id="KW-0812">Transmembrane</keyword>
<dbReference type="PROSITE" id="PS51257">
    <property type="entry name" value="PROKAR_LIPOPROTEIN"/>
    <property type="match status" value="1"/>
</dbReference>
<keyword evidence="6 7" id="KW-0472">Membrane</keyword>
<evidence type="ECO:0000313" key="10">
    <source>
        <dbReference type="Proteomes" id="UP000001662"/>
    </source>
</evidence>
<dbReference type="GO" id="GO:0055085">
    <property type="term" value="P:transmembrane transport"/>
    <property type="evidence" value="ECO:0007669"/>
    <property type="project" value="InterPro"/>
</dbReference>
<feature type="transmembrane region" description="Helical" evidence="7">
    <location>
        <begin position="78"/>
        <end position="95"/>
    </location>
</feature>
<keyword evidence="5 7" id="KW-1133">Transmembrane helix</keyword>
<accession>D9R4T4</accession>
<dbReference type="AlphaFoldDB" id="D9R4T4"/>
<dbReference type="InterPro" id="IPR004680">
    <property type="entry name" value="Cit_transptr-like_dom"/>
</dbReference>
<evidence type="ECO:0000256" key="6">
    <source>
        <dbReference type="ARBA" id="ARBA00023136"/>
    </source>
</evidence>
<sequence length="371" mass="41934">MIRKTMKFLRSDIVFTLSMVLAALSCMIIPPNIKYLDYIDYNTLILLFCLMLIMEGLKELNFFQYIGKMVLDKVKTERGIIFTLVFLCFVSSMFITNDVALITFIPFGILILEMTGLTSMLCLTITLMTIAGNLGSMLTPIGNPQNLYLFSVSHTNIKDFLLLMLPYSVISAVLITAFIMLSYRKTAITIRLEKTEKMENRKVCMYLLLFLLCLLAITGFISKGLLLMVVSFCLLVGDRHLFLKADYPLLLTFIFFFIFIGNFNNLKGLHKIIIRILENHERIVSIGISQIISNVPAAVLLSNYTTDYKEIIIGTNLGGLGTLIASMASLISYKQITGKYPHLKNGYLLKFTSCNLIFLILLYTISVTALH</sequence>
<dbReference type="STRING" id="610130.Closa_0640"/>
<dbReference type="OrthoDB" id="3177666at2"/>
<dbReference type="Pfam" id="PF03600">
    <property type="entry name" value="CitMHS"/>
    <property type="match status" value="1"/>
</dbReference>
<dbReference type="RefSeq" id="WP_013271363.1">
    <property type="nucleotide sequence ID" value="NC_014376.1"/>
</dbReference>
<evidence type="ECO:0000256" key="2">
    <source>
        <dbReference type="ARBA" id="ARBA00022448"/>
    </source>
</evidence>
<proteinExistence type="predicted"/>
<evidence type="ECO:0000256" key="7">
    <source>
        <dbReference type="SAM" id="Phobius"/>
    </source>
</evidence>
<feature type="transmembrane region" description="Helical" evidence="7">
    <location>
        <begin position="122"/>
        <end position="141"/>
    </location>
</feature>
<evidence type="ECO:0000313" key="9">
    <source>
        <dbReference type="EMBL" id="ADL03268.1"/>
    </source>
</evidence>
<name>D9R4T4_LACSW</name>
<dbReference type="Proteomes" id="UP000001662">
    <property type="component" value="Chromosome"/>
</dbReference>
<feature type="transmembrane region" description="Helical" evidence="7">
    <location>
        <begin position="311"/>
        <end position="333"/>
    </location>
</feature>
<dbReference type="PANTHER" id="PTHR43302:SF5">
    <property type="entry name" value="TRANSPORTER ARSB-RELATED"/>
    <property type="match status" value="1"/>
</dbReference>
<organism evidence="9 10">
    <name type="scientific">Lacrimispora saccharolytica (strain ATCC 35040 / DSM 2544 / NRCC 2533 / WM1)</name>
    <name type="common">Clostridium saccharolyticum</name>
    <dbReference type="NCBI Taxonomy" id="610130"/>
    <lineage>
        <taxon>Bacteria</taxon>
        <taxon>Bacillati</taxon>
        <taxon>Bacillota</taxon>
        <taxon>Clostridia</taxon>
        <taxon>Lachnospirales</taxon>
        <taxon>Lachnospiraceae</taxon>
        <taxon>Lacrimispora</taxon>
    </lineage>
</organism>
<evidence type="ECO:0000256" key="5">
    <source>
        <dbReference type="ARBA" id="ARBA00022989"/>
    </source>
</evidence>
<keyword evidence="10" id="KW-1185">Reference proteome</keyword>
<feature type="transmembrane region" description="Helical" evidence="7">
    <location>
        <begin position="286"/>
        <end position="305"/>
    </location>
</feature>
<feature type="transmembrane region" description="Helical" evidence="7">
    <location>
        <begin position="345"/>
        <end position="365"/>
    </location>
</feature>
<dbReference type="PaxDb" id="610130-Closa_0640"/>
<dbReference type="KEGG" id="csh:Closa_0640"/>
<evidence type="ECO:0000256" key="3">
    <source>
        <dbReference type="ARBA" id="ARBA00022475"/>
    </source>
</evidence>
<feature type="transmembrane region" description="Helical" evidence="7">
    <location>
        <begin position="204"/>
        <end position="237"/>
    </location>
</feature>
<dbReference type="PANTHER" id="PTHR43302">
    <property type="entry name" value="TRANSPORTER ARSB-RELATED"/>
    <property type="match status" value="1"/>
</dbReference>
<keyword evidence="2" id="KW-0813">Transport</keyword>
<comment type="subcellular location">
    <subcellularLocation>
        <location evidence="1">Cell membrane</location>
        <topology evidence="1">Multi-pass membrane protein</topology>
    </subcellularLocation>
</comment>
<reference evidence="9" key="1">
    <citation type="submission" date="2010-07" db="EMBL/GenBank/DDBJ databases">
        <title>Complete sequence of Clostridium saccharolyticum WM1.</title>
        <authorList>
            <consortium name="US DOE Joint Genome Institute"/>
            <person name="Lucas S."/>
            <person name="Copeland A."/>
            <person name="Lapidus A."/>
            <person name="Cheng J.-F."/>
            <person name="Bruce D."/>
            <person name="Goodwin L."/>
            <person name="Pitluck S."/>
            <person name="Chertkov O."/>
            <person name="Detter J.C."/>
            <person name="Han C."/>
            <person name="Tapia R."/>
            <person name="Land M."/>
            <person name="Hauser L."/>
            <person name="Chang Y.-J."/>
            <person name="Jeffries C."/>
            <person name="Kyrpides N."/>
            <person name="Ivanova N."/>
            <person name="Mikhailova N."/>
            <person name="Mouttaki H."/>
            <person name="Lin L."/>
            <person name="Zhou J."/>
            <person name="Hemme C.L."/>
            <person name="Woyke T."/>
        </authorList>
    </citation>
    <scope>NUCLEOTIDE SEQUENCE [LARGE SCALE GENOMIC DNA]</scope>
    <source>
        <strain evidence="9">WM1</strain>
    </source>
</reference>
<gene>
    <name evidence="9" type="ordered locus">Closa_0640</name>
</gene>
<evidence type="ECO:0000259" key="8">
    <source>
        <dbReference type="Pfam" id="PF03600"/>
    </source>
</evidence>
<dbReference type="eggNOG" id="COG1055">
    <property type="taxonomic scope" value="Bacteria"/>
</dbReference>
<feature type="domain" description="Citrate transporter-like" evidence="8">
    <location>
        <begin position="9"/>
        <end position="301"/>
    </location>
</feature>